<keyword evidence="3 6" id="KW-0812">Transmembrane</keyword>
<feature type="transmembrane region" description="Helical" evidence="6">
    <location>
        <begin position="15"/>
        <end position="33"/>
    </location>
</feature>
<protein>
    <submittedName>
        <fullName evidence="8">EamA/RhaT family transporter</fullName>
    </submittedName>
</protein>
<dbReference type="InterPro" id="IPR000620">
    <property type="entry name" value="EamA_dom"/>
</dbReference>
<gene>
    <name evidence="8" type="ORF">ABIV_1369</name>
</gene>
<organism evidence="8 9">
    <name type="scientific">Halarcobacter bivalviorum</name>
    <dbReference type="NCBI Taxonomy" id="663364"/>
    <lineage>
        <taxon>Bacteria</taxon>
        <taxon>Pseudomonadati</taxon>
        <taxon>Campylobacterota</taxon>
        <taxon>Epsilonproteobacteria</taxon>
        <taxon>Campylobacterales</taxon>
        <taxon>Arcobacteraceae</taxon>
        <taxon>Halarcobacter</taxon>
    </lineage>
</organism>
<keyword evidence="2" id="KW-1003">Cell membrane</keyword>
<evidence type="ECO:0000256" key="4">
    <source>
        <dbReference type="ARBA" id="ARBA00022989"/>
    </source>
</evidence>
<accession>A0AB33GR14</accession>
<evidence type="ECO:0000256" key="5">
    <source>
        <dbReference type="ARBA" id="ARBA00023136"/>
    </source>
</evidence>
<sequence>MQKTWRNKIKSQSQAYKFALIAVFLWSTVATAFKFSLQYLSPEELVLFSSITSLFALFSILIINKKLNQVIPYIKSNIKLVFILGLINPFLYYLVLFKAYDYLPAQEAQAINYTWALMLAFLSVPFLKQKLSLNDIVAGIICYFGVLIISTKGEPFSLNFSNLDGVLLALFSTILWSLYWIFNTKAKGDSTVMLFSNFLVATPIIIIYFILTQPFVIPNTNGLLAAIYVGLFEMGITFLFWLKAMQNATNTSKIANLIFISPFISLIFIYFILNEKIYISTLMGLSFIIVGLLIQQKKTKK</sequence>
<feature type="transmembrane region" description="Helical" evidence="6">
    <location>
        <begin position="76"/>
        <end position="95"/>
    </location>
</feature>
<dbReference type="Pfam" id="PF00892">
    <property type="entry name" value="EamA"/>
    <property type="match status" value="2"/>
</dbReference>
<dbReference type="Proteomes" id="UP000253850">
    <property type="component" value="Chromosome"/>
</dbReference>
<keyword evidence="5 6" id="KW-0472">Membrane</keyword>
<evidence type="ECO:0000256" key="1">
    <source>
        <dbReference type="ARBA" id="ARBA00004651"/>
    </source>
</evidence>
<feature type="transmembrane region" description="Helical" evidence="6">
    <location>
        <begin position="136"/>
        <end position="153"/>
    </location>
</feature>
<evidence type="ECO:0000313" key="8">
    <source>
        <dbReference type="EMBL" id="AXH12365.1"/>
    </source>
</evidence>
<comment type="subcellular location">
    <subcellularLocation>
        <location evidence="1">Cell membrane</location>
        <topology evidence="1">Multi-pass membrane protein</topology>
    </subcellularLocation>
</comment>
<reference evidence="8 9" key="1">
    <citation type="submission" date="2018-07" db="EMBL/GenBank/DDBJ databases">
        <title>Complete genome of the Arcobacter bivalviorum type strain LMG 26154.</title>
        <authorList>
            <person name="Miller W.G."/>
            <person name="Yee E."/>
            <person name="Bono J.L."/>
        </authorList>
    </citation>
    <scope>NUCLEOTIDE SEQUENCE [LARGE SCALE GENOMIC DNA]</scope>
    <source>
        <strain evidence="8 9">LMG 26154</strain>
    </source>
</reference>
<dbReference type="AlphaFoldDB" id="A0AB33GR14"/>
<feature type="transmembrane region" description="Helical" evidence="6">
    <location>
        <begin position="194"/>
        <end position="211"/>
    </location>
</feature>
<dbReference type="RefSeq" id="WP_205526913.1">
    <property type="nucleotide sequence ID" value="NZ_CP031217.1"/>
</dbReference>
<evidence type="ECO:0000256" key="6">
    <source>
        <dbReference type="SAM" id="Phobius"/>
    </source>
</evidence>
<feature type="transmembrane region" description="Helical" evidence="6">
    <location>
        <begin position="110"/>
        <end position="127"/>
    </location>
</feature>
<dbReference type="GO" id="GO:0005886">
    <property type="term" value="C:plasma membrane"/>
    <property type="evidence" value="ECO:0007669"/>
    <property type="project" value="UniProtKB-SubCell"/>
</dbReference>
<feature type="domain" description="EamA" evidence="7">
    <location>
        <begin position="165"/>
        <end position="294"/>
    </location>
</feature>
<dbReference type="InterPro" id="IPR050638">
    <property type="entry name" value="AA-Vitamin_Transporters"/>
</dbReference>
<evidence type="ECO:0000256" key="3">
    <source>
        <dbReference type="ARBA" id="ARBA00022692"/>
    </source>
</evidence>
<evidence type="ECO:0000259" key="7">
    <source>
        <dbReference type="Pfam" id="PF00892"/>
    </source>
</evidence>
<feature type="transmembrane region" description="Helical" evidence="6">
    <location>
        <begin position="223"/>
        <end position="242"/>
    </location>
</feature>
<feature type="domain" description="EamA" evidence="7">
    <location>
        <begin position="16"/>
        <end position="151"/>
    </location>
</feature>
<evidence type="ECO:0000313" key="9">
    <source>
        <dbReference type="Proteomes" id="UP000253850"/>
    </source>
</evidence>
<dbReference type="SUPFAM" id="SSF103481">
    <property type="entry name" value="Multidrug resistance efflux transporter EmrE"/>
    <property type="match status" value="2"/>
</dbReference>
<dbReference type="PANTHER" id="PTHR32322">
    <property type="entry name" value="INNER MEMBRANE TRANSPORTER"/>
    <property type="match status" value="1"/>
</dbReference>
<keyword evidence="4 6" id="KW-1133">Transmembrane helix</keyword>
<feature type="transmembrane region" description="Helical" evidence="6">
    <location>
        <begin position="277"/>
        <end position="294"/>
    </location>
</feature>
<feature type="transmembrane region" description="Helical" evidence="6">
    <location>
        <begin position="254"/>
        <end position="271"/>
    </location>
</feature>
<dbReference type="PANTHER" id="PTHR32322:SF18">
    <property type="entry name" value="S-ADENOSYLMETHIONINE_S-ADENOSYLHOMOCYSTEINE TRANSPORTER"/>
    <property type="match status" value="1"/>
</dbReference>
<dbReference type="KEGG" id="hbv:ABIV_1369"/>
<proteinExistence type="predicted"/>
<dbReference type="EMBL" id="CP031217">
    <property type="protein sequence ID" value="AXH12365.1"/>
    <property type="molecule type" value="Genomic_DNA"/>
</dbReference>
<evidence type="ECO:0000256" key="2">
    <source>
        <dbReference type="ARBA" id="ARBA00022475"/>
    </source>
</evidence>
<dbReference type="InterPro" id="IPR037185">
    <property type="entry name" value="EmrE-like"/>
</dbReference>
<feature type="transmembrane region" description="Helical" evidence="6">
    <location>
        <begin position="45"/>
        <end position="64"/>
    </location>
</feature>
<name>A0AB33GR14_9BACT</name>
<feature type="transmembrane region" description="Helical" evidence="6">
    <location>
        <begin position="165"/>
        <end position="182"/>
    </location>
</feature>